<protein>
    <submittedName>
        <fullName evidence="3">Glycosyltransferase involved in cell wall bisynthesis</fullName>
    </submittedName>
</protein>
<dbReference type="AlphaFoldDB" id="A0A1G8R497"/>
<dbReference type="InterPro" id="IPR001173">
    <property type="entry name" value="Glyco_trans_2-like"/>
</dbReference>
<dbReference type="PANTHER" id="PTHR48090">
    <property type="entry name" value="UNDECAPRENYL-PHOSPHATE 4-DEOXY-4-FORMAMIDO-L-ARABINOSE TRANSFERASE-RELATED"/>
    <property type="match status" value="1"/>
</dbReference>
<sequence length="318" mass="36378">MNELLISIVIPAYNEGENIDLVHEALQEEFRHLPYSYQVIFIDDGSKDDTLQRLKNRARHAKEVKYISFSRNFGKEPALIAGLQHAEGEAVIIMDADLQHPPSLIPDLLNGYFEGFQQVVAKRNRNGESKFRSMLSKLYYKGVNSLAQVNLSDGEGDFRLLGRQAVQAILALSEGNRFSKGLFSWIGFRKKIVHFDNVQRENGDSHWSLKQLLEYGIEGIVSFNQRPLRFVFYAGLAIMGFSMVYILIMFIMILFRGVDVPGYFTTISSILFLGGIQLMSLGIIGEYVGRIYMETKKRPHYLIEESNVEEDVYEKIEQ</sequence>
<dbReference type="SUPFAM" id="SSF53448">
    <property type="entry name" value="Nucleotide-diphospho-sugar transferases"/>
    <property type="match status" value="1"/>
</dbReference>
<dbReference type="PANTHER" id="PTHR48090:SF8">
    <property type="entry name" value="GLYCOSYLTRANSFERASE CSBB-RELATED"/>
    <property type="match status" value="1"/>
</dbReference>
<dbReference type="EMBL" id="FNEV01000002">
    <property type="protein sequence ID" value="SDJ11777.1"/>
    <property type="molecule type" value="Genomic_DNA"/>
</dbReference>
<dbReference type="Pfam" id="PF00535">
    <property type="entry name" value="Glycos_transf_2"/>
    <property type="match status" value="1"/>
</dbReference>
<proteinExistence type="predicted"/>
<evidence type="ECO:0000313" key="3">
    <source>
        <dbReference type="EMBL" id="SDJ11777.1"/>
    </source>
</evidence>
<dbReference type="InterPro" id="IPR050256">
    <property type="entry name" value="Glycosyltransferase_2"/>
</dbReference>
<dbReference type="GO" id="GO:0005886">
    <property type="term" value="C:plasma membrane"/>
    <property type="evidence" value="ECO:0007669"/>
    <property type="project" value="TreeGrafter"/>
</dbReference>
<keyword evidence="1" id="KW-0472">Membrane</keyword>
<feature type="transmembrane region" description="Helical" evidence="1">
    <location>
        <begin position="230"/>
        <end position="255"/>
    </location>
</feature>
<feature type="domain" description="Glycosyltransferase 2-like" evidence="2">
    <location>
        <begin position="7"/>
        <end position="169"/>
    </location>
</feature>
<dbReference type="GO" id="GO:0016740">
    <property type="term" value="F:transferase activity"/>
    <property type="evidence" value="ECO:0007669"/>
    <property type="project" value="UniProtKB-KW"/>
</dbReference>
<evidence type="ECO:0000256" key="1">
    <source>
        <dbReference type="SAM" id="Phobius"/>
    </source>
</evidence>
<dbReference type="STRING" id="86666.SAMN04490247_0812"/>
<dbReference type="InterPro" id="IPR029044">
    <property type="entry name" value="Nucleotide-diphossugar_trans"/>
</dbReference>
<dbReference type="CDD" id="cd04187">
    <property type="entry name" value="DPM1_like_bac"/>
    <property type="match status" value="1"/>
</dbReference>
<reference evidence="4" key="1">
    <citation type="submission" date="2016-10" db="EMBL/GenBank/DDBJ databases">
        <authorList>
            <person name="Varghese N."/>
            <person name="Submissions S."/>
        </authorList>
    </citation>
    <scope>NUCLEOTIDE SEQUENCE [LARGE SCALE GENOMIC DNA]</scope>
    <source>
        <strain evidence="4">DSM 4771</strain>
    </source>
</reference>
<dbReference type="Proteomes" id="UP000199225">
    <property type="component" value="Unassembled WGS sequence"/>
</dbReference>
<dbReference type="RefSeq" id="WP_093192341.1">
    <property type="nucleotide sequence ID" value="NZ_FNEV01000002.1"/>
</dbReference>
<name>A0A1G8R497_9BACI</name>
<evidence type="ECO:0000259" key="2">
    <source>
        <dbReference type="Pfam" id="PF00535"/>
    </source>
</evidence>
<organism evidence="3 4">
    <name type="scientific">Salimicrobium halophilum</name>
    <dbReference type="NCBI Taxonomy" id="86666"/>
    <lineage>
        <taxon>Bacteria</taxon>
        <taxon>Bacillati</taxon>
        <taxon>Bacillota</taxon>
        <taxon>Bacilli</taxon>
        <taxon>Bacillales</taxon>
        <taxon>Bacillaceae</taxon>
        <taxon>Salimicrobium</taxon>
    </lineage>
</organism>
<keyword evidence="1" id="KW-1133">Transmembrane helix</keyword>
<gene>
    <name evidence="3" type="ORF">SAMN04490247_0812</name>
</gene>
<keyword evidence="1" id="KW-0812">Transmembrane</keyword>
<accession>A0A1G8R497</accession>
<keyword evidence="4" id="KW-1185">Reference proteome</keyword>
<keyword evidence="3" id="KW-0808">Transferase</keyword>
<dbReference type="OrthoDB" id="9807778at2"/>
<dbReference type="Gene3D" id="3.90.550.10">
    <property type="entry name" value="Spore Coat Polysaccharide Biosynthesis Protein SpsA, Chain A"/>
    <property type="match status" value="1"/>
</dbReference>
<evidence type="ECO:0000313" key="4">
    <source>
        <dbReference type="Proteomes" id="UP000199225"/>
    </source>
</evidence>
<feature type="transmembrane region" description="Helical" evidence="1">
    <location>
        <begin position="267"/>
        <end position="288"/>
    </location>
</feature>